<evidence type="ECO:0000313" key="2">
    <source>
        <dbReference type="EMBL" id="RIA44243.1"/>
    </source>
</evidence>
<evidence type="ECO:0000256" key="1">
    <source>
        <dbReference type="SAM" id="SignalP"/>
    </source>
</evidence>
<accession>A0A397P7D6</accession>
<keyword evidence="1" id="KW-0732">Signal</keyword>
<dbReference type="AlphaFoldDB" id="A0A397P7D6"/>
<sequence>MRWLVFAAVLPCALAACARTPAPVVSLNADPLPPSEQAWHDTIAPADQALLEELPSIWTQVLATARKRSAAKIDAEGPLLEADAALDHPALPPGSYWCRVVRLGKIAGRNLIESFAPKFCYIRDEEKGLSFTKQSGSDLPAGYLYADGEQRYVFLGARQDAPGDVSLGYGVKPDRDVAGVVERVGPFRWRLVAPRDGGKGIDVYELTPVPADQQPS</sequence>
<keyword evidence="3" id="KW-1185">Reference proteome</keyword>
<feature type="signal peptide" evidence="1">
    <location>
        <begin position="1"/>
        <end position="18"/>
    </location>
</feature>
<dbReference type="RefSeq" id="WP_119035920.1">
    <property type="nucleotide sequence ID" value="NZ_QXDC01000003.1"/>
</dbReference>
<dbReference type="Proteomes" id="UP000266568">
    <property type="component" value="Unassembled WGS sequence"/>
</dbReference>
<reference evidence="2 3" key="1">
    <citation type="submission" date="2018-08" db="EMBL/GenBank/DDBJ databases">
        <title>Genomic Encyclopedia of Type Strains, Phase IV (KMG-IV): sequencing the most valuable type-strain genomes for metagenomic binning, comparative biology and taxonomic classification.</title>
        <authorList>
            <person name="Goeker M."/>
        </authorList>
    </citation>
    <scope>NUCLEOTIDE SEQUENCE [LARGE SCALE GENOMIC DNA]</scope>
    <source>
        <strain evidence="2 3">DSM 25527</strain>
    </source>
</reference>
<evidence type="ECO:0000313" key="3">
    <source>
        <dbReference type="Proteomes" id="UP000266568"/>
    </source>
</evidence>
<dbReference type="EMBL" id="QXDC01000003">
    <property type="protein sequence ID" value="RIA44243.1"/>
    <property type="molecule type" value="Genomic_DNA"/>
</dbReference>
<proteinExistence type="predicted"/>
<feature type="chain" id="PRO_5017192668" evidence="1">
    <location>
        <begin position="19"/>
        <end position="216"/>
    </location>
</feature>
<organism evidence="2 3">
    <name type="scientific">Hephaestia caeni</name>
    <dbReference type="NCBI Taxonomy" id="645617"/>
    <lineage>
        <taxon>Bacteria</taxon>
        <taxon>Pseudomonadati</taxon>
        <taxon>Pseudomonadota</taxon>
        <taxon>Alphaproteobacteria</taxon>
        <taxon>Sphingomonadales</taxon>
        <taxon>Sphingomonadaceae</taxon>
        <taxon>Hephaestia</taxon>
    </lineage>
</organism>
<dbReference type="InterPro" id="IPR032609">
    <property type="entry name" value="DUF4893"/>
</dbReference>
<name>A0A397P7D6_9SPHN</name>
<dbReference type="Pfam" id="PF16233">
    <property type="entry name" value="DUF4893"/>
    <property type="match status" value="1"/>
</dbReference>
<gene>
    <name evidence="2" type="ORF">DFR49_2483</name>
</gene>
<dbReference type="PROSITE" id="PS51257">
    <property type="entry name" value="PROKAR_LIPOPROTEIN"/>
    <property type="match status" value="1"/>
</dbReference>
<dbReference type="OrthoDB" id="9153930at2"/>
<protein>
    <submittedName>
        <fullName evidence="2">Uncharacterized protein DUF4893</fullName>
    </submittedName>
</protein>
<comment type="caution">
    <text evidence="2">The sequence shown here is derived from an EMBL/GenBank/DDBJ whole genome shotgun (WGS) entry which is preliminary data.</text>
</comment>